<proteinExistence type="predicted"/>
<dbReference type="Proteomes" id="UP000825933">
    <property type="component" value="Unassembled WGS sequence"/>
</dbReference>
<dbReference type="RefSeq" id="WP_223791921.1">
    <property type="nucleotide sequence ID" value="NZ_JAIOUQ010000011.1"/>
</dbReference>
<evidence type="ECO:0000313" key="2">
    <source>
        <dbReference type="Proteomes" id="UP000825933"/>
    </source>
</evidence>
<reference evidence="2" key="1">
    <citation type="journal article" date="2022" name="Microbiol. Resour. Announc.">
        <title>Draft Genome Sequence of a Methanogenic Archaeon from West Spitsbergen Permafrost.</title>
        <authorList>
            <person name="Trubitsyn V."/>
            <person name="Rivkina E."/>
            <person name="Shcherbakova V."/>
        </authorList>
    </citation>
    <scope>NUCLEOTIDE SEQUENCE [LARGE SCALE GENOMIC DNA]</scope>
    <source>
        <strain evidence="2">VT</strain>
    </source>
</reference>
<protein>
    <submittedName>
        <fullName evidence="1">Uncharacterized protein</fullName>
    </submittedName>
</protein>
<dbReference type="AlphaFoldDB" id="A0A8T5V054"/>
<accession>A0A8T5V054</accession>
<organism evidence="1 2">
    <name type="scientific">Methanobacterium spitsbergense</name>
    <dbReference type="NCBI Taxonomy" id="2874285"/>
    <lineage>
        <taxon>Archaea</taxon>
        <taxon>Methanobacteriati</taxon>
        <taxon>Methanobacteriota</taxon>
        <taxon>Methanomada group</taxon>
        <taxon>Methanobacteria</taxon>
        <taxon>Methanobacteriales</taxon>
        <taxon>Methanobacteriaceae</taxon>
        <taxon>Methanobacterium</taxon>
    </lineage>
</organism>
<gene>
    <name evidence="1" type="ORF">K8N75_10000</name>
</gene>
<evidence type="ECO:0000313" key="1">
    <source>
        <dbReference type="EMBL" id="MBZ2166369.1"/>
    </source>
</evidence>
<dbReference type="EMBL" id="JAIOUQ010000011">
    <property type="protein sequence ID" value="MBZ2166369.1"/>
    <property type="molecule type" value="Genomic_DNA"/>
</dbReference>
<comment type="caution">
    <text evidence="1">The sequence shown here is derived from an EMBL/GenBank/DDBJ whole genome shotgun (WGS) entry which is preliminary data.</text>
</comment>
<name>A0A8T5V054_9EURY</name>
<sequence>MLYKFDFATRILLEGHARKFGVKEEDIPSFIDVLEQDILIPKDKRQSEHHECKCKEGFGVKKSTC</sequence>
<keyword evidence="2" id="KW-1185">Reference proteome</keyword>